<reference evidence="1 2" key="1">
    <citation type="submission" date="2018-10" db="EMBL/GenBank/DDBJ databases">
        <title>A high-quality apple genome assembly.</title>
        <authorList>
            <person name="Hu J."/>
        </authorList>
    </citation>
    <scope>NUCLEOTIDE SEQUENCE [LARGE SCALE GENOMIC DNA]</scope>
    <source>
        <strain evidence="2">cv. HFTH1</strain>
        <tissue evidence="1">Young leaf</tissue>
    </source>
</reference>
<protein>
    <submittedName>
        <fullName evidence="1">Uncharacterized protein</fullName>
    </submittedName>
</protein>
<accession>A0A498KLM8</accession>
<sequence length="125" mass="14091">MGCRSSQVPRPHISVAWALGDISNSLKKVFEGERRRSAVGRSLQKINSTASNVGLGIKYTKYLHLYLQRFFAGIVNDLPNGHFDNVLVVDPRVLEAKSDITDPPSKKISLPPPGMPLCRQWRRWH</sequence>
<dbReference type="EMBL" id="RDQH01000327">
    <property type="protein sequence ID" value="RXI08648.1"/>
    <property type="molecule type" value="Genomic_DNA"/>
</dbReference>
<evidence type="ECO:0000313" key="1">
    <source>
        <dbReference type="EMBL" id="RXI08648.1"/>
    </source>
</evidence>
<proteinExistence type="predicted"/>
<evidence type="ECO:0000313" key="2">
    <source>
        <dbReference type="Proteomes" id="UP000290289"/>
    </source>
</evidence>
<name>A0A498KLM8_MALDO</name>
<organism evidence="1 2">
    <name type="scientific">Malus domestica</name>
    <name type="common">Apple</name>
    <name type="synonym">Pyrus malus</name>
    <dbReference type="NCBI Taxonomy" id="3750"/>
    <lineage>
        <taxon>Eukaryota</taxon>
        <taxon>Viridiplantae</taxon>
        <taxon>Streptophyta</taxon>
        <taxon>Embryophyta</taxon>
        <taxon>Tracheophyta</taxon>
        <taxon>Spermatophyta</taxon>
        <taxon>Magnoliopsida</taxon>
        <taxon>eudicotyledons</taxon>
        <taxon>Gunneridae</taxon>
        <taxon>Pentapetalae</taxon>
        <taxon>rosids</taxon>
        <taxon>fabids</taxon>
        <taxon>Rosales</taxon>
        <taxon>Rosaceae</taxon>
        <taxon>Amygdaloideae</taxon>
        <taxon>Maleae</taxon>
        <taxon>Malus</taxon>
    </lineage>
</organism>
<comment type="caution">
    <text evidence="1">The sequence shown here is derived from an EMBL/GenBank/DDBJ whole genome shotgun (WGS) entry which is preliminary data.</text>
</comment>
<dbReference type="Proteomes" id="UP000290289">
    <property type="component" value="Chromosome 1"/>
</dbReference>
<gene>
    <name evidence="1" type="ORF">DVH24_022792</name>
</gene>
<keyword evidence="2" id="KW-1185">Reference proteome</keyword>
<dbReference type="AlphaFoldDB" id="A0A498KLM8"/>